<dbReference type="CDD" id="cd03747">
    <property type="entry name" value="Ntn_PGA_like"/>
    <property type="match status" value="1"/>
</dbReference>
<dbReference type="Gene3D" id="3.60.20.10">
    <property type="entry name" value="Glutamine Phosphoribosylpyrophosphate, subunit 1, domain 1"/>
    <property type="match status" value="1"/>
</dbReference>
<dbReference type="Gene3D" id="2.30.120.10">
    <property type="match status" value="1"/>
</dbReference>
<evidence type="ECO:0000256" key="4">
    <source>
        <dbReference type="PIRSR" id="PIRSR001227-1"/>
    </source>
</evidence>
<dbReference type="Proteomes" id="UP000280792">
    <property type="component" value="Unassembled WGS sequence"/>
</dbReference>
<name>A0A3P3VKN3_9GAMM</name>
<reference evidence="6 7" key="2">
    <citation type="submission" date="2018-12" db="EMBL/GenBank/DDBJ databases">
        <title>Simiduia agarivorans gen. nov., sp. nov., a marine, agarolytic bacterium isolated from shallow coastal water from Keelung, Taiwan.</title>
        <authorList>
            <person name="Shieh W.Y."/>
        </authorList>
    </citation>
    <scope>NUCLEOTIDE SEQUENCE [LARGE SCALE GENOMIC DNA]</scope>
    <source>
        <strain evidence="6 7">GTF-13</strain>
    </source>
</reference>
<feature type="binding site" evidence="5">
    <location>
        <position position="330"/>
    </location>
    <ligand>
        <name>Ca(2+)</name>
        <dbReference type="ChEBI" id="CHEBI:29108"/>
    </ligand>
</feature>
<dbReference type="InterPro" id="IPR043146">
    <property type="entry name" value="Penicillin_amidase_N_B-knob"/>
</dbReference>
<protein>
    <submittedName>
        <fullName evidence="6">Penicillin acylase family protein</fullName>
    </submittedName>
</protein>
<gene>
    <name evidence="6" type="ORF">D0544_15795</name>
</gene>
<dbReference type="Pfam" id="PF01804">
    <property type="entry name" value="Penicil_amidase"/>
    <property type="match status" value="1"/>
</dbReference>
<dbReference type="AlphaFoldDB" id="A0A3P3VKN3"/>
<dbReference type="SUPFAM" id="SSF56235">
    <property type="entry name" value="N-terminal nucleophile aminohydrolases (Ntn hydrolases)"/>
    <property type="match status" value="1"/>
</dbReference>
<comment type="caution">
    <text evidence="6">The sequence shown here is derived from an EMBL/GenBank/DDBJ whole genome shotgun (WGS) entry which is preliminary data.</text>
</comment>
<evidence type="ECO:0000313" key="6">
    <source>
        <dbReference type="EMBL" id="RRJ83285.1"/>
    </source>
</evidence>
<evidence type="ECO:0000256" key="2">
    <source>
        <dbReference type="ARBA" id="ARBA00022801"/>
    </source>
</evidence>
<dbReference type="InterPro" id="IPR023343">
    <property type="entry name" value="Penicillin_amidase_dom1"/>
</dbReference>
<evidence type="ECO:0000256" key="1">
    <source>
        <dbReference type="ARBA" id="ARBA00006586"/>
    </source>
</evidence>
<keyword evidence="7" id="KW-1185">Reference proteome</keyword>
<proteinExistence type="inferred from homology"/>
<dbReference type="GO" id="GO:0017000">
    <property type="term" value="P:antibiotic biosynthetic process"/>
    <property type="evidence" value="ECO:0007669"/>
    <property type="project" value="InterPro"/>
</dbReference>
<evidence type="ECO:0000256" key="5">
    <source>
        <dbReference type="PIRSR" id="PIRSR001227-2"/>
    </source>
</evidence>
<evidence type="ECO:0000313" key="7">
    <source>
        <dbReference type="Proteomes" id="UP000280792"/>
    </source>
</evidence>
<dbReference type="PIRSF" id="PIRSF001227">
    <property type="entry name" value="Pen_acylase"/>
    <property type="match status" value="1"/>
</dbReference>
<keyword evidence="3" id="KW-0865">Zymogen</keyword>
<comment type="similarity">
    <text evidence="1">Belongs to the peptidase S45 family.</text>
</comment>
<dbReference type="EMBL" id="QWEZ01000002">
    <property type="protein sequence ID" value="RRJ83285.1"/>
    <property type="molecule type" value="Genomic_DNA"/>
</dbReference>
<evidence type="ECO:0000256" key="3">
    <source>
        <dbReference type="ARBA" id="ARBA00023145"/>
    </source>
</evidence>
<dbReference type="InterPro" id="IPR014395">
    <property type="entry name" value="Pen/GL7ACA/AHL_acylase"/>
</dbReference>
<dbReference type="PANTHER" id="PTHR34218">
    <property type="entry name" value="PEPTIDASE S45 PENICILLIN AMIDASE"/>
    <property type="match status" value="1"/>
</dbReference>
<keyword evidence="5" id="KW-0106">Calcium</keyword>
<keyword evidence="2" id="KW-0378">Hydrolase</keyword>
<dbReference type="GO" id="GO:0046872">
    <property type="term" value="F:metal ion binding"/>
    <property type="evidence" value="ECO:0007669"/>
    <property type="project" value="UniProtKB-KW"/>
</dbReference>
<keyword evidence="5" id="KW-0479">Metal-binding</keyword>
<sequence>MSHSLRRVILIFIILATLPLLWLVYTDQQTQPVRSGQLHLTGLGGPVEVLFDDFGIPHIYAHTREDAQRALGYLHAQDRLFQMDLLRRIGAGTLAELFGETMVDTDRFFRTLGVNRYAAQLAGRMRQAPELPQNRLARAYQDGINHYIATRAKPLEYQILRVDPEPFRLEDIGHTMGYMAYSFAGAFKTDPLYHWIGQQLGERYLADLAPVYLEGAFTTEAHRVTTRPAAGSDALLSLSEQVLRINRDLFPAGHFIGSNSWVLAPERTASGKPILANDPHIGIAVPAVWYEAHISTPDFELYGHYLAGIPFAVLGNSRYHAWGLTMFENDDIDFYQERANPDNPQQVWHRDQWQDLSTRQELIRIKGAEPVTLIVRESGHGPVISDLSKAAIRLDDSSQPVSIFWTFTDPANNTVDALYRVNSARGIEQFEAAVADIWAPGLNINYADTQGNIAMWATGRLPNRAPGVHSMTLLDGASGEQDIDGYLDFSHNPRRVNPDNGVIFSANHAYSQPGQPMIPGYYAPADRAERLHQLLSPENNGDRRDWTLEEMKALQLDTEGALNDHFRDRLLASLPPQQEPLAQQALSQLANWDLRYPLDSVGATLFERAYYFALKNTFGDELGDRLELFMATFMAENSFQQVLANADSPWWDKSGTEAVERREQILAESWSQALASLRSQFGDAPNEWVWGRVHSIEHPHPLGKIRPLNRLFNVGPFPIDSSKRSLSKMGYSYDEYHYRVSSNPSTRRIIPLADVEQAQGINPVGQSGNPFDRHFDDQAPLYNRGGYRPQLMNRQQIEQAADERLELIP</sequence>
<organism evidence="6 7">
    <name type="scientific">Aestuariirhabdus litorea</name>
    <dbReference type="NCBI Taxonomy" id="2528527"/>
    <lineage>
        <taxon>Bacteria</taxon>
        <taxon>Pseudomonadati</taxon>
        <taxon>Pseudomonadota</taxon>
        <taxon>Gammaproteobacteria</taxon>
        <taxon>Oceanospirillales</taxon>
        <taxon>Aestuariirhabdaceae</taxon>
        <taxon>Aestuariirhabdus</taxon>
    </lineage>
</organism>
<feature type="active site" description="Nucleophile" evidence="4">
    <location>
        <position position="258"/>
    </location>
</feature>
<dbReference type="InterPro" id="IPR043147">
    <property type="entry name" value="Penicillin_amidase_A-knob"/>
</dbReference>
<dbReference type="InterPro" id="IPR029055">
    <property type="entry name" value="Ntn_hydrolases_N"/>
</dbReference>
<feature type="binding site" evidence="5">
    <location>
        <position position="333"/>
    </location>
    <ligand>
        <name>Ca(2+)</name>
        <dbReference type="ChEBI" id="CHEBI:29108"/>
    </ligand>
</feature>
<dbReference type="Gene3D" id="1.10.1400.10">
    <property type="match status" value="1"/>
</dbReference>
<dbReference type="PANTHER" id="PTHR34218:SF5">
    <property type="entry name" value="PENICILLIN ACYLASE FAMILY PROTEIN"/>
    <property type="match status" value="1"/>
</dbReference>
<accession>A0A3P3VKN3</accession>
<dbReference type="InterPro" id="IPR002692">
    <property type="entry name" value="S45"/>
</dbReference>
<dbReference type="GO" id="GO:0016811">
    <property type="term" value="F:hydrolase activity, acting on carbon-nitrogen (but not peptide) bonds, in linear amides"/>
    <property type="evidence" value="ECO:0007669"/>
    <property type="project" value="InterPro"/>
</dbReference>
<comment type="cofactor">
    <cofactor evidence="5">
        <name>Ca(2+)</name>
        <dbReference type="ChEBI" id="CHEBI:29108"/>
    </cofactor>
    <text evidence="5">Binds 1 Ca(2+) ion per dimer.</text>
</comment>
<dbReference type="Gene3D" id="1.10.439.10">
    <property type="entry name" value="Penicillin Amidohydrolase, domain 1"/>
    <property type="match status" value="1"/>
</dbReference>
<reference evidence="6 7" key="1">
    <citation type="submission" date="2018-08" db="EMBL/GenBank/DDBJ databases">
        <authorList>
            <person name="Khan S.A."/>
        </authorList>
    </citation>
    <scope>NUCLEOTIDE SEQUENCE [LARGE SCALE GENOMIC DNA]</scope>
    <source>
        <strain evidence="6 7">GTF-13</strain>
    </source>
</reference>